<dbReference type="RefSeq" id="WP_194446676.1">
    <property type="nucleotide sequence ID" value="NZ_CP063849.1"/>
</dbReference>
<evidence type="ECO:0000313" key="2">
    <source>
        <dbReference type="EMBL" id="QOY85006.1"/>
    </source>
</evidence>
<proteinExistence type="predicted"/>
<evidence type="ECO:0008006" key="4">
    <source>
        <dbReference type="Google" id="ProtNLM"/>
    </source>
</evidence>
<organism evidence="2 3">
    <name type="scientific">Paludibaculum fermentans</name>
    <dbReference type="NCBI Taxonomy" id="1473598"/>
    <lineage>
        <taxon>Bacteria</taxon>
        <taxon>Pseudomonadati</taxon>
        <taxon>Acidobacteriota</taxon>
        <taxon>Terriglobia</taxon>
        <taxon>Bryobacterales</taxon>
        <taxon>Bryobacteraceae</taxon>
        <taxon>Paludibaculum</taxon>
    </lineage>
</organism>
<dbReference type="EMBL" id="CP063849">
    <property type="protein sequence ID" value="QOY85006.1"/>
    <property type="molecule type" value="Genomic_DNA"/>
</dbReference>
<feature type="region of interest" description="Disordered" evidence="1">
    <location>
        <begin position="116"/>
        <end position="142"/>
    </location>
</feature>
<reference evidence="2 3" key="1">
    <citation type="submission" date="2020-10" db="EMBL/GenBank/DDBJ databases">
        <title>Complete genome sequence of Paludibaculum fermentans P105T, a facultatively anaerobic acidobacterium capable of dissimilatory Fe(III) reduction.</title>
        <authorList>
            <person name="Dedysh S.N."/>
            <person name="Beletsky A.V."/>
            <person name="Kulichevskaya I.S."/>
            <person name="Mardanov A.V."/>
            <person name="Ravin N.V."/>
        </authorList>
    </citation>
    <scope>NUCLEOTIDE SEQUENCE [LARGE SCALE GENOMIC DNA]</scope>
    <source>
        <strain evidence="2 3">P105</strain>
    </source>
</reference>
<feature type="region of interest" description="Disordered" evidence="1">
    <location>
        <begin position="215"/>
        <end position="251"/>
    </location>
</feature>
<dbReference type="KEGG" id="pfer:IRI77_19340"/>
<gene>
    <name evidence="2" type="ORF">IRI77_19340</name>
</gene>
<keyword evidence="3" id="KW-1185">Reference proteome</keyword>
<dbReference type="InterPro" id="IPR042217">
    <property type="entry name" value="T4SS_VirB10/TrbI"/>
</dbReference>
<evidence type="ECO:0000313" key="3">
    <source>
        <dbReference type="Proteomes" id="UP000593892"/>
    </source>
</evidence>
<dbReference type="Proteomes" id="UP000593892">
    <property type="component" value="Chromosome"/>
</dbReference>
<evidence type="ECO:0000256" key="1">
    <source>
        <dbReference type="SAM" id="MobiDB-lite"/>
    </source>
</evidence>
<sequence length="251" mass="25532">MALFAQQAAQSGWPAAQTAQPAGDQKVYTVAAGSKIPLQLINSISTKSAAVGDRVYLQTNFPILSDGRIVIPPGSYVTGTVTQVKRAGKVKGRAELYVRFDSLTLPNGVTRDFRASLGTVDGSNPGKVDRTEGKVEGDGSKAADATKVGEAAGWGTMIGGVATRTGTGAGIGAAAGAAAGLAGILMTRGPDAIIERGSTIEMVIDRSLKFSDEELAGIAPPRVGGPQVTPPPARPSSSSTGGLSRRPYPAN</sequence>
<accession>A0A7S7NJX0</accession>
<dbReference type="AlphaFoldDB" id="A0A7S7NJX0"/>
<protein>
    <recommendedName>
        <fullName evidence="4">TrbI/VirB10 family protein</fullName>
    </recommendedName>
</protein>
<name>A0A7S7NJX0_PALFE</name>
<dbReference type="Gene3D" id="2.40.128.260">
    <property type="entry name" value="Type IV secretion system, VirB10/TraB/TrbI"/>
    <property type="match status" value="1"/>
</dbReference>
<feature type="compositionally biased region" description="Basic and acidic residues" evidence="1">
    <location>
        <begin position="127"/>
        <end position="141"/>
    </location>
</feature>